<dbReference type="Proteomes" id="UP001151760">
    <property type="component" value="Unassembled WGS sequence"/>
</dbReference>
<gene>
    <name evidence="2" type="ORF">Tco_0657427</name>
</gene>
<keyword evidence="3" id="KW-1185">Reference proteome</keyword>
<comment type="caution">
    <text evidence="2">The sequence shown here is derived from an EMBL/GenBank/DDBJ whole genome shotgun (WGS) entry which is preliminary data.</text>
</comment>
<organism evidence="2 3">
    <name type="scientific">Tanacetum coccineum</name>
    <dbReference type="NCBI Taxonomy" id="301880"/>
    <lineage>
        <taxon>Eukaryota</taxon>
        <taxon>Viridiplantae</taxon>
        <taxon>Streptophyta</taxon>
        <taxon>Embryophyta</taxon>
        <taxon>Tracheophyta</taxon>
        <taxon>Spermatophyta</taxon>
        <taxon>Magnoliopsida</taxon>
        <taxon>eudicotyledons</taxon>
        <taxon>Gunneridae</taxon>
        <taxon>Pentapetalae</taxon>
        <taxon>asterids</taxon>
        <taxon>campanulids</taxon>
        <taxon>Asterales</taxon>
        <taxon>Asteraceae</taxon>
        <taxon>Asteroideae</taxon>
        <taxon>Anthemideae</taxon>
        <taxon>Anthemidinae</taxon>
        <taxon>Tanacetum</taxon>
    </lineage>
</organism>
<feature type="compositionally biased region" description="Acidic residues" evidence="1">
    <location>
        <begin position="72"/>
        <end position="84"/>
    </location>
</feature>
<name>A0ABQ4XCC8_9ASTR</name>
<sequence length="95" mass="10772">MPRVPPSSGPRTYINTGPEGPPIVRNTCLALRCQSIGTTLTIYPYLLLRSCLPRGSYHVDDEEKSPGYIPEYDPEAEPEEDDEEILRRIQTGLYY</sequence>
<proteinExistence type="predicted"/>
<accession>A0ABQ4XCC8</accession>
<evidence type="ECO:0000313" key="3">
    <source>
        <dbReference type="Proteomes" id="UP001151760"/>
    </source>
</evidence>
<feature type="region of interest" description="Disordered" evidence="1">
    <location>
        <begin position="1"/>
        <end position="20"/>
    </location>
</feature>
<evidence type="ECO:0000313" key="2">
    <source>
        <dbReference type="EMBL" id="GJS62643.1"/>
    </source>
</evidence>
<feature type="region of interest" description="Disordered" evidence="1">
    <location>
        <begin position="56"/>
        <end position="84"/>
    </location>
</feature>
<dbReference type="EMBL" id="BQNB010009374">
    <property type="protein sequence ID" value="GJS62643.1"/>
    <property type="molecule type" value="Genomic_DNA"/>
</dbReference>
<evidence type="ECO:0000256" key="1">
    <source>
        <dbReference type="SAM" id="MobiDB-lite"/>
    </source>
</evidence>
<reference evidence="2" key="2">
    <citation type="submission" date="2022-01" db="EMBL/GenBank/DDBJ databases">
        <authorList>
            <person name="Yamashiro T."/>
            <person name="Shiraishi A."/>
            <person name="Satake H."/>
            <person name="Nakayama K."/>
        </authorList>
    </citation>
    <scope>NUCLEOTIDE SEQUENCE</scope>
</reference>
<reference evidence="2" key="1">
    <citation type="journal article" date="2022" name="Int. J. Mol. Sci.">
        <title>Draft Genome of Tanacetum Coccineum: Genomic Comparison of Closely Related Tanacetum-Family Plants.</title>
        <authorList>
            <person name="Yamashiro T."/>
            <person name="Shiraishi A."/>
            <person name="Nakayama K."/>
            <person name="Satake H."/>
        </authorList>
    </citation>
    <scope>NUCLEOTIDE SEQUENCE</scope>
</reference>
<protein>
    <submittedName>
        <fullName evidence="2">Uncharacterized protein</fullName>
    </submittedName>
</protein>